<protein>
    <submittedName>
        <fullName evidence="5">SDR family NAD(P)-dependent oxidoreductase</fullName>
        <ecNumber evidence="5">1.-.-.-</ecNumber>
    </submittedName>
</protein>
<comment type="caution">
    <text evidence="5">The sequence shown here is derived from an EMBL/GenBank/DDBJ whole genome shotgun (WGS) entry which is preliminary data.</text>
</comment>
<dbReference type="EMBL" id="JBGEHV010000002">
    <property type="protein sequence ID" value="MEY8038203.1"/>
    <property type="molecule type" value="Genomic_DNA"/>
</dbReference>
<evidence type="ECO:0000259" key="4">
    <source>
        <dbReference type="SMART" id="SM00822"/>
    </source>
</evidence>
<feature type="domain" description="Ketoreductase" evidence="4">
    <location>
        <begin position="9"/>
        <end position="193"/>
    </location>
</feature>
<comment type="similarity">
    <text evidence="1 3">Belongs to the short-chain dehydrogenases/reductases (SDR) family.</text>
</comment>
<dbReference type="Gene3D" id="3.40.50.720">
    <property type="entry name" value="NAD(P)-binding Rossmann-like Domain"/>
    <property type="match status" value="1"/>
</dbReference>
<dbReference type="PANTHER" id="PTHR44196">
    <property type="entry name" value="DEHYDROGENASE/REDUCTASE SDR FAMILY MEMBER 7B"/>
    <property type="match status" value="1"/>
</dbReference>
<keyword evidence="6" id="KW-1185">Reference proteome</keyword>
<accession>A0ABV4CAV8</accession>
<evidence type="ECO:0000256" key="3">
    <source>
        <dbReference type="RuleBase" id="RU000363"/>
    </source>
</evidence>
<dbReference type="InterPro" id="IPR020904">
    <property type="entry name" value="Sc_DH/Rdtase_CS"/>
</dbReference>
<dbReference type="SUPFAM" id="SSF51735">
    <property type="entry name" value="NAD(P)-binding Rossmann-fold domains"/>
    <property type="match status" value="1"/>
</dbReference>
<dbReference type="PRINTS" id="PR00081">
    <property type="entry name" value="GDHRDH"/>
</dbReference>
<keyword evidence="2 5" id="KW-0560">Oxidoreductase</keyword>
<dbReference type="InterPro" id="IPR002347">
    <property type="entry name" value="SDR_fam"/>
</dbReference>
<dbReference type="Proteomes" id="UP001564626">
    <property type="component" value="Unassembled WGS sequence"/>
</dbReference>
<dbReference type="GO" id="GO:0016491">
    <property type="term" value="F:oxidoreductase activity"/>
    <property type="evidence" value="ECO:0007669"/>
    <property type="project" value="UniProtKB-KW"/>
</dbReference>
<organism evidence="5 6">
    <name type="scientific">Saccharopolyspora cebuensis</name>
    <dbReference type="NCBI Taxonomy" id="418759"/>
    <lineage>
        <taxon>Bacteria</taxon>
        <taxon>Bacillati</taxon>
        <taxon>Actinomycetota</taxon>
        <taxon>Actinomycetes</taxon>
        <taxon>Pseudonocardiales</taxon>
        <taxon>Pseudonocardiaceae</taxon>
        <taxon>Saccharopolyspora</taxon>
    </lineage>
</organism>
<dbReference type="RefSeq" id="WP_345360965.1">
    <property type="nucleotide sequence ID" value="NZ_BAABII010000005.1"/>
</dbReference>
<dbReference type="PANTHER" id="PTHR44196:SF1">
    <property type="entry name" value="DEHYDROGENASE_REDUCTASE SDR FAMILY MEMBER 7B"/>
    <property type="match status" value="1"/>
</dbReference>
<evidence type="ECO:0000313" key="6">
    <source>
        <dbReference type="Proteomes" id="UP001564626"/>
    </source>
</evidence>
<dbReference type="PRINTS" id="PR00080">
    <property type="entry name" value="SDRFAMILY"/>
</dbReference>
<evidence type="ECO:0000256" key="1">
    <source>
        <dbReference type="ARBA" id="ARBA00006484"/>
    </source>
</evidence>
<sequence length="273" mass="28863">MRDFAFPGTTALITGAASGIGEALAHDLAGRGCALALLDRDAAGLDRVARRCRALGADTSVHVVDLSDGADRADLAEEVLDRHQRVDLLVNNAGVALAGELHQVGIEDFDWLMEVNFRAVVTTTMAFLPHLRGNPGAHVVNTSSLFGLVAPAGQVAYAASKFAVRGFTEALRHELAGRGVGVTVVHPGGVKTGIATSARLGRGTDDEQRAARDEFTKHLTMPPATAARLITEAVRTRKPRLVITRTAKVLDLLARLVPGRYATVLTALSGLRK</sequence>
<reference evidence="5 6" key="1">
    <citation type="submission" date="2024-08" db="EMBL/GenBank/DDBJ databases">
        <title>Genome mining of Saccharopolyspora cebuensis PGLac3 from Nigerian medicinal plant.</title>
        <authorList>
            <person name="Ezeobiora C.E."/>
            <person name="Igbokwe N.H."/>
            <person name="Amin D.H."/>
            <person name="Mendie U.E."/>
        </authorList>
    </citation>
    <scope>NUCLEOTIDE SEQUENCE [LARGE SCALE GENOMIC DNA]</scope>
    <source>
        <strain evidence="5 6">PGLac3</strain>
    </source>
</reference>
<dbReference type="SMART" id="SM00822">
    <property type="entry name" value="PKS_KR"/>
    <property type="match status" value="1"/>
</dbReference>
<dbReference type="InterPro" id="IPR036291">
    <property type="entry name" value="NAD(P)-bd_dom_sf"/>
</dbReference>
<name>A0ABV4CAV8_9PSEU</name>
<proteinExistence type="inferred from homology"/>
<evidence type="ECO:0000313" key="5">
    <source>
        <dbReference type="EMBL" id="MEY8038203.1"/>
    </source>
</evidence>
<dbReference type="EC" id="1.-.-.-" evidence="5"/>
<gene>
    <name evidence="5" type="ORF">AB8O55_02225</name>
</gene>
<dbReference type="PROSITE" id="PS00061">
    <property type="entry name" value="ADH_SHORT"/>
    <property type="match status" value="1"/>
</dbReference>
<dbReference type="InterPro" id="IPR057326">
    <property type="entry name" value="KR_dom"/>
</dbReference>
<dbReference type="Pfam" id="PF00106">
    <property type="entry name" value="adh_short"/>
    <property type="match status" value="1"/>
</dbReference>
<evidence type="ECO:0000256" key="2">
    <source>
        <dbReference type="ARBA" id="ARBA00023002"/>
    </source>
</evidence>